<evidence type="ECO:0000313" key="3">
    <source>
        <dbReference type="Proteomes" id="UP000308901"/>
    </source>
</evidence>
<dbReference type="InterPro" id="IPR021796">
    <property type="entry name" value="Tll0287-like_dom"/>
</dbReference>
<dbReference type="Pfam" id="PF11845">
    <property type="entry name" value="Tll0287-like"/>
    <property type="match status" value="1"/>
</dbReference>
<protein>
    <submittedName>
        <fullName evidence="2">DUF3365 domain-containing protein</fullName>
    </submittedName>
</protein>
<reference evidence="2 3" key="1">
    <citation type="submission" date="2019-05" db="EMBL/GenBank/DDBJ databases">
        <title>Arcobacter sp. nov., isolated from sea sediment.</title>
        <authorList>
            <person name="Kim W."/>
        </authorList>
    </citation>
    <scope>NUCLEOTIDE SEQUENCE [LARGE SCALE GENOMIC DNA]</scope>
    <source>
        <strain evidence="2 3">CAU 1517</strain>
    </source>
</reference>
<evidence type="ECO:0000259" key="1">
    <source>
        <dbReference type="Pfam" id="PF11845"/>
    </source>
</evidence>
<gene>
    <name evidence="2" type="ORF">FDK22_00945</name>
</gene>
<accession>A0A5R8Y498</accession>
<organism evidence="2 3">
    <name type="scientific">Arcobacter arenosus</name>
    <dbReference type="NCBI Taxonomy" id="2576037"/>
    <lineage>
        <taxon>Bacteria</taxon>
        <taxon>Pseudomonadati</taxon>
        <taxon>Campylobacterota</taxon>
        <taxon>Epsilonproteobacteria</taxon>
        <taxon>Campylobacterales</taxon>
        <taxon>Arcobacteraceae</taxon>
        <taxon>Arcobacter</taxon>
    </lineage>
</organism>
<proteinExistence type="predicted"/>
<dbReference type="AlphaFoldDB" id="A0A5R8Y498"/>
<comment type="caution">
    <text evidence="2">The sequence shown here is derived from an EMBL/GenBank/DDBJ whole genome shotgun (WGS) entry which is preliminary data.</text>
</comment>
<keyword evidence="3" id="KW-1185">Reference proteome</keyword>
<dbReference type="PROSITE" id="PS51257">
    <property type="entry name" value="PROKAR_LIPOPROTEIN"/>
    <property type="match status" value="1"/>
</dbReference>
<dbReference type="EMBL" id="VANU01000001">
    <property type="protein sequence ID" value="TLP40610.1"/>
    <property type="molecule type" value="Genomic_DNA"/>
</dbReference>
<dbReference type="Proteomes" id="UP000308901">
    <property type="component" value="Unassembled WGS sequence"/>
</dbReference>
<evidence type="ECO:0000313" key="2">
    <source>
        <dbReference type="EMBL" id="TLP40610.1"/>
    </source>
</evidence>
<name>A0A5R8Y498_9BACT</name>
<dbReference type="RefSeq" id="WP_138150900.1">
    <property type="nucleotide sequence ID" value="NZ_VANU01000001.1"/>
</dbReference>
<sequence>MQTIVKLITFTIGVTLVFSACSNNQPTEISKNNFEEKEMKKEALDAIKVVGGAFQKTLSSKISNGGLPNAATFCSTNSHDLAQEVFKTLPQGISLKRITSKPRNPNNKASKEELLVLNQLKNNFEKNQSLDMIVKQKSPNHYQVYKPIKVDAICLKCHGTNTIRDEKAYDIILKMYPTDKAIGYALNDFRGAFLVDIIK</sequence>
<dbReference type="OrthoDB" id="9797588at2"/>
<feature type="domain" description="Tll0287-like" evidence="1">
    <location>
        <begin position="45"/>
        <end position="197"/>
    </location>
</feature>